<evidence type="ECO:0000256" key="1">
    <source>
        <dbReference type="SAM" id="Phobius"/>
    </source>
</evidence>
<reference evidence="3" key="1">
    <citation type="submission" date="2015-06" db="EMBL/GenBank/DDBJ databases">
        <title>Expansion of signal transduction pathways in fungi by whole-genome duplication.</title>
        <authorList>
            <consortium name="DOE Joint Genome Institute"/>
            <person name="Corrochano L.M."/>
            <person name="Kuo A."/>
            <person name="Marcet-Houben M."/>
            <person name="Polaino S."/>
            <person name="Salamov A."/>
            <person name="Villalobos J.M."/>
            <person name="Alvarez M.I."/>
            <person name="Avalos J."/>
            <person name="Benito E.P."/>
            <person name="Benoit I."/>
            <person name="Burger G."/>
            <person name="Camino L.P."/>
            <person name="Canovas D."/>
            <person name="Cerda-Olmedo E."/>
            <person name="Cheng J.-F."/>
            <person name="Dominguez A."/>
            <person name="Elias M."/>
            <person name="Eslava A.P."/>
            <person name="Glaser F."/>
            <person name="Grimwood J."/>
            <person name="Gutierrez G."/>
            <person name="Heitman J."/>
            <person name="Henrissat B."/>
            <person name="Iturriaga E.A."/>
            <person name="Lang B.F."/>
            <person name="Lavin J.L."/>
            <person name="Lee S."/>
            <person name="Li W."/>
            <person name="Lindquist E."/>
            <person name="Lopez-Garcia S."/>
            <person name="Luque E.M."/>
            <person name="Marcos A.T."/>
            <person name="Martin J."/>
            <person name="McCluskey K."/>
            <person name="Medina H.R."/>
            <person name="Miralles-Duran A."/>
            <person name="Miyazaki A."/>
            <person name="Munoz-Torres E."/>
            <person name="Oguiza J.A."/>
            <person name="Ohm R."/>
            <person name="Olmedo M."/>
            <person name="Orejas M."/>
            <person name="Ortiz-Castellanos L."/>
            <person name="Pisabarro A.G."/>
            <person name="Rodriguez-Romero J."/>
            <person name="Ruiz-Herrera J."/>
            <person name="Ruiz-Vazquez R."/>
            <person name="Sanz C."/>
            <person name="Schackwitz W."/>
            <person name="Schmutz J."/>
            <person name="Shahriari M."/>
            <person name="Shelest E."/>
            <person name="Silva-Franco F."/>
            <person name="Soanes D."/>
            <person name="Syed K."/>
            <person name="Tagua V.G."/>
            <person name="Talbot N.J."/>
            <person name="Thon M."/>
            <person name="De vries R.P."/>
            <person name="Wiebenga A."/>
            <person name="Yadav J.S."/>
            <person name="Braun E.L."/>
            <person name="Baker S."/>
            <person name="Garre V."/>
            <person name="Horwitz B."/>
            <person name="Torres-Martinez S."/>
            <person name="Idnurm A."/>
            <person name="Herrera-Estrella A."/>
            <person name="Gabaldon T."/>
            <person name="Grigoriev I.V."/>
        </authorList>
    </citation>
    <scope>NUCLEOTIDE SEQUENCE [LARGE SCALE GENOMIC DNA]</scope>
    <source>
        <strain evidence="3">NRRL 1555(-)</strain>
    </source>
</reference>
<keyword evidence="1" id="KW-0812">Transmembrane</keyword>
<dbReference type="EMBL" id="KV440978">
    <property type="protein sequence ID" value="OAD74779.1"/>
    <property type="molecule type" value="Genomic_DNA"/>
</dbReference>
<dbReference type="GeneID" id="29001672"/>
<keyword evidence="1" id="KW-1133">Transmembrane helix</keyword>
<dbReference type="AlphaFoldDB" id="A0A167N245"/>
<feature type="transmembrane region" description="Helical" evidence="1">
    <location>
        <begin position="6"/>
        <end position="23"/>
    </location>
</feature>
<feature type="transmembrane region" description="Helical" evidence="1">
    <location>
        <begin position="220"/>
        <end position="238"/>
    </location>
</feature>
<keyword evidence="1" id="KW-0472">Membrane</keyword>
<feature type="transmembrane region" description="Helical" evidence="1">
    <location>
        <begin position="90"/>
        <end position="110"/>
    </location>
</feature>
<keyword evidence="3" id="KW-1185">Reference proteome</keyword>
<protein>
    <submittedName>
        <fullName evidence="2">Uncharacterized protein</fullName>
    </submittedName>
</protein>
<gene>
    <name evidence="2" type="ORF">PHYBLDRAFT_61173</name>
</gene>
<dbReference type="OrthoDB" id="2384193at2759"/>
<accession>A0A167N245</accession>
<sequence length="322" mass="36968">MMGYLYVWYLYRLLTMNYFSYYFSKRVKLAEVKNMISLLVFLMIPIQLAIDTTSCKIKYQEGLFGSSGTIISKPEHLWTPSNQMLVTPTYYGSSVVLSTQMCAIILLQCYWDYLSKSLIRFNFMKNTENLFYMIWAISNLIVFPMLQWFLSQISSDYMWRESIPNLIYGIEIMVLAFVGLNSHLRFENLLRNSTSLENLGPIEYVVRHFQPANVLMNQQLNILLTFALFISSAAHIALYCDGLMGQSPISHKFISDFLICNISTSNILIWFLVVLIIHPNLTIVQGSSIILLSEILSESRDLTDPVNSHGPVSDIESICAPF</sequence>
<feature type="transmembrane region" description="Helical" evidence="1">
    <location>
        <begin position="162"/>
        <end position="181"/>
    </location>
</feature>
<evidence type="ECO:0000313" key="3">
    <source>
        <dbReference type="Proteomes" id="UP000077315"/>
    </source>
</evidence>
<organism evidence="2 3">
    <name type="scientific">Phycomyces blakesleeanus (strain ATCC 8743b / DSM 1359 / FGSC 10004 / NBRC 33097 / NRRL 1555)</name>
    <dbReference type="NCBI Taxonomy" id="763407"/>
    <lineage>
        <taxon>Eukaryota</taxon>
        <taxon>Fungi</taxon>
        <taxon>Fungi incertae sedis</taxon>
        <taxon>Mucoromycota</taxon>
        <taxon>Mucoromycotina</taxon>
        <taxon>Mucoromycetes</taxon>
        <taxon>Mucorales</taxon>
        <taxon>Phycomycetaceae</taxon>
        <taxon>Phycomyces</taxon>
    </lineage>
</organism>
<feature type="transmembrane region" description="Helical" evidence="1">
    <location>
        <begin position="35"/>
        <end position="50"/>
    </location>
</feature>
<feature type="transmembrane region" description="Helical" evidence="1">
    <location>
        <begin position="130"/>
        <end position="150"/>
    </location>
</feature>
<dbReference type="RefSeq" id="XP_018292819.1">
    <property type="nucleotide sequence ID" value="XM_018440766.1"/>
</dbReference>
<dbReference type="InParanoid" id="A0A167N245"/>
<dbReference type="STRING" id="763407.A0A167N245"/>
<name>A0A167N245_PHYB8</name>
<dbReference type="VEuPathDB" id="FungiDB:PHYBLDRAFT_61173"/>
<proteinExistence type="predicted"/>
<evidence type="ECO:0000313" key="2">
    <source>
        <dbReference type="EMBL" id="OAD74779.1"/>
    </source>
</evidence>
<dbReference type="Proteomes" id="UP000077315">
    <property type="component" value="Unassembled WGS sequence"/>
</dbReference>